<keyword evidence="2" id="KW-1185">Reference proteome</keyword>
<dbReference type="EMBL" id="JH159153">
    <property type="protein sequence ID" value="EGZ19573.1"/>
    <property type="molecule type" value="Genomic_DNA"/>
</dbReference>
<proteinExistence type="predicted"/>
<dbReference type="AlphaFoldDB" id="G4Z6K3"/>
<dbReference type="Proteomes" id="UP000002640">
    <property type="component" value="Unassembled WGS sequence"/>
</dbReference>
<organism evidence="1 2">
    <name type="scientific">Phytophthora sojae (strain P6497)</name>
    <name type="common">Soybean stem and root rot agent</name>
    <name type="synonym">Phytophthora megasperma f. sp. glycines</name>
    <dbReference type="NCBI Taxonomy" id="1094619"/>
    <lineage>
        <taxon>Eukaryota</taxon>
        <taxon>Sar</taxon>
        <taxon>Stramenopiles</taxon>
        <taxon>Oomycota</taxon>
        <taxon>Peronosporomycetes</taxon>
        <taxon>Peronosporales</taxon>
        <taxon>Peronosporaceae</taxon>
        <taxon>Phytophthora</taxon>
    </lineage>
</organism>
<accession>G4Z6K3</accession>
<dbReference type="GeneID" id="20641578"/>
<dbReference type="KEGG" id="psoj:PHYSODRAFT_298074"/>
<name>G4Z6K3_PHYSP</name>
<protein>
    <submittedName>
        <fullName evidence="1">Uncharacterized protein</fullName>
    </submittedName>
</protein>
<evidence type="ECO:0000313" key="2">
    <source>
        <dbReference type="Proteomes" id="UP000002640"/>
    </source>
</evidence>
<sequence length="653" mass="76661">MEVRSLLNLLTRTGDRNIEWVRSHQELMRTDDHELRRKRAALTLADEAAKASHTYRMTGSCMGWLSLDLWMLLDPDGRPVLGNTLRHMRNRQREVQRHKWLTLEASKAEAKQVMTADERGMVWRYRWGMPLCRFYWRARFGLLHTSAVKHRLDRRWSPSCRCCEEECRDTQSHRFGLSQPVCCNTTELENQLHVMHAALERDLWLPDQHLFIPILGHEAAKGMELPQRPRWKEDNGRQVAWQPMVNIEHGHWCDAQWISWIGDIRQASIRQYLWRALSNGTYLRRAYPAGRLIPQRLQDAARRSMDNKASFASMHLVQWTPGWATATFDQGPWINAFSVEQRLAVPSTVQGWWLDDVYFPCGEGWWEDTEVRITTELSRAELTVYWIAVYANTPGFGTVNRLGGQWLVRIPSGKLRMRTDYAVAQQQQQPRRRITSTNFEVIMIGIVAAPQRITAHVHAARHIWAPVLHDYYSPSWLLAEYSAQTTHVSVHPIFELGFVHDHPPSRLLWWTDARRQMELLFPQIYGASTGWRRYPTLSAACEDWARSLSYTSKEATTLLRRFLTDHWDTLRRYWELTCRRTNDAIEDTDDVATRDRVNNSIRSRREAHARRPGARVDKLLARRQLRLTEMSDYWTTQRTVVLDGQVRRDPARQ</sequence>
<dbReference type="InParanoid" id="G4Z6K3"/>
<gene>
    <name evidence="1" type="ORF">PHYSODRAFT_298074</name>
</gene>
<dbReference type="RefSeq" id="XP_009522290.1">
    <property type="nucleotide sequence ID" value="XM_009523995.1"/>
</dbReference>
<evidence type="ECO:0000313" key="1">
    <source>
        <dbReference type="EMBL" id="EGZ19573.1"/>
    </source>
</evidence>
<reference evidence="1 2" key="1">
    <citation type="journal article" date="2006" name="Science">
        <title>Phytophthora genome sequences uncover evolutionary origins and mechanisms of pathogenesis.</title>
        <authorList>
            <person name="Tyler B.M."/>
            <person name="Tripathy S."/>
            <person name="Zhang X."/>
            <person name="Dehal P."/>
            <person name="Jiang R.H."/>
            <person name="Aerts A."/>
            <person name="Arredondo F.D."/>
            <person name="Baxter L."/>
            <person name="Bensasson D."/>
            <person name="Beynon J.L."/>
            <person name="Chapman J."/>
            <person name="Damasceno C.M."/>
            <person name="Dorrance A.E."/>
            <person name="Dou D."/>
            <person name="Dickerman A.W."/>
            <person name="Dubchak I.L."/>
            <person name="Garbelotto M."/>
            <person name="Gijzen M."/>
            <person name="Gordon S.G."/>
            <person name="Govers F."/>
            <person name="Grunwald N.J."/>
            <person name="Huang W."/>
            <person name="Ivors K.L."/>
            <person name="Jones R.W."/>
            <person name="Kamoun S."/>
            <person name="Krampis K."/>
            <person name="Lamour K.H."/>
            <person name="Lee M.K."/>
            <person name="McDonald W.H."/>
            <person name="Medina M."/>
            <person name="Meijer H.J."/>
            <person name="Nordberg E.K."/>
            <person name="Maclean D.J."/>
            <person name="Ospina-Giraldo M.D."/>
            <person name="Morris P.F."/>
            <person name="Phuntumart V."/>
            <person name="Putnam N.H."/>
            <person name="Rash S."/>
            <person name="Rose J.K."/>
            <person name="Sakihama Y."/>
            <person name="Salamov A.A."/>
            <person name="Savidor A."/>
            <person name="Scheuring C.F."/>
            <person name="Smith B.M."/>
            <person name="Sobral B.W."/>
            <person name="Terry A."/>
            <person name="Torto-Alalibo T.A."/>
            <person name="Win J."/>
            <person name="Xu Z."/>
            <person name="Zhang H."/>
            <person name="Grigoriev I.V."/>
            <person name="Rokhsar D.S."/>
            <person name="Boore J.L."/>
        </authorList>
    </citation>
    <scope>NUCLEOTIDE SEQUENCE [LARGE SCALE GENOMIC DNA]</scope>
    <source>
        <strain evidence="1 2">P6497</strain>
    </source>
</reference>